<keyword evidence="2 3" id="KW-0786">Thiamine pyrophosphate</keyword>
<name>A0A3N4ZTS5_9MICO</name>
<dbReference type="EMBL" id="RKQZ01000001">
    <property type="protein sequence ID" value="RPF23171.1"/>
    <property type="molecule type" value="Genomic_DNA"/>
</dbReference>
<dbReference type="GO" id="GO:0009099">
    <property type="term" value="P:L-valine biosynthetic process"/>
    <property type="evidence" value="ECO:0007669"/>
    <property type="project" value="TreeGrafter"/>
</dbReference>
<proteinExistence type="inferred from homology"/>
<dbReference type="Pfam" id="PF00205">
    <property type="entry name" value="TPP_enzyme_M"/>
    <property type="match status" value="1"/>
</dbReference>
<comment type="caution">
    <text evidence="7">The sequence shown here is derived from an EMBL/GenBank/DDBJ whole genome shotgun (WGS) entry which is preliminary data.</text>
</comment>
<evidence type="ECO:0000313" key="8">
    <source>
        <dbReference type="Proteomes" id="UP000280501"/>
    </source>
</evidence>
<evidence type="ECO:0000313" key="7">
    <source>
        <dbReference type="EMBL" id="RPF23171.1"/>
    </source>
</evidence>
<dbReference type="GO" id="GO:0000287">
    <property type="term" value="F:magnesium ion binding"/>
    <property type="evidence" value="ECO:0007669"/>
    <property type="project" value="InterPro"/>
</dbReference>
<evidence type="ECO:0000259" key="5">
    <source>
        <dbReference type="Pfam" id="PF02775"/>
    </source>
</evidence>
<dbReference type="GO" id="GO:0030976">
    <property type="term" value="F:thiamine pyrophosphate binding"/>
    <property type="evidence" value="ECO:0007669"/>
    <property type="project" value="InterPro"/>
</dbReference>
<dbReference type="OrthoDB" id="3203527at2"/>
<organism evidence="7 8">
    <name type="scientific">Myceligenerans xiligouense</name>
    <dbReference type="NCBI Taxonomy" id="253184"/>
    <lineage>
        <taxon>Bacteria</taxon>
        <taxon>Bacillati</taxon>
        <taxon>Actinomycetota</taxon>
        <taxon>Actinomycetes</taxon>
        <taxon>Micrococcales</taxon>
        <taxon>Promicromonosporaceae</taxon>
        <taxon>Myceligenerans</taxon>
    </lineage>
</organism>
<feature type="domain" description="Thiamine pyrophosphate enzyme TPP-binding" evidence="5">
    <location>
        <begin position="377"/>
        <end position="524"/>
    </location>
</feature>
<dbReference type="CDD" id="cd00568">
    <property type="entry name" value="TPP_enzymes"/>
    <property type="match status" value="1"/>
</dbReference>
<gene>
    <name evidence="7" type="ORF">EDD34_3852</name>
</gene>
<dbReference type="RefSeq" id="WP_123815980.1">
    <property type="nucleotide sequence ID" value="NZ_RKQZ01000001.1"/>
</dbReference>
<dbReference type="InterPro" id="IPR012000">
    <property type="entry name" value="Thiamin_PyroP_enz_cen_dom"/>
</dbReference>
<dbReference type="PANTHER" id="PTHR18968:SF167">
    <property type="entry name" value="ACETOLACTATE SYNTHASE LARGE SUBUNIT ILVB2-RELATED"/>
    <property type="match status" value="1"/>
</dbReference>
<dbReference type="GO" id="GO:0009097">
    <property type="term" value="P:isoleucine biosynthetic process"/>
    <property type="evidence" value="ECO:0007669"/>
    <property type="project" value="TreeGrafter"/>
</dbReference>
<dbReference type="Proteomes" id="UP000280501">
    <property type="component" value="Unassembled WGS sequence"/>
</dbReference>
<dbReference type="GO" id="GO:0050660">
    <property type="term" value="F:flavin adenine dinucleotide binding"/>
    <property type="evidence" value="ECO:0007669"/>
    <property type="project" value="TreeGrafter"/>
</dbReference>
<dbReference type="InterPro" id="IPR011766">
    <property type="entry name" value="TPP_enzyme_TPP-bd"/>
</dbReference>
<comment type="similarity">
    <text evidence="1 3">Belongs to the TPP enzyme family.</text>
</comment>
<dbReference type="Pfam" id="PF02775">
    <property type="entry name" value="TPP_enzyme_C"/>
    <property type="match status" value="1"/>
</dbReference>
<accession>A0A3N4ZTS5</accession>
<dbReference type="GO" id="GO:0005948">
    <property type="term" value="C:acetolactate synthase complex"/>
    <property type="evidence" value="ECO:0007669"/>
    <property type="project" value="TreeGrafter"/>
</dbReference>
<protein>
    <submittedName>
        <fullName evidence="7">Thiamine pyrophosphate-dependent acetolactate synthase large subunit-like protein</fullName>
    </submittedName>
</protein>
<dbReference type="Pfam" id="PF02776">
    <property type="entry name" value="TPP_enzyme_N"/>
    <property type="match status" value="1"/>
</dbReference>
<dbReference type="CDD" id="cd07035">
    <property type="entry name" value="TPP_PYR_POX_like"/>
    <property type="match status" value="1"/>
</dbReference>
<keyword evidence="8" id="KW-1185">Reference proteome</keyword>
<dbReference type="PANTHER" id="PTHR18968">
    <property type="entry name" value="THIAMINE PYROPHOSPHATE ENZYMES"/>
    <property type="match status" value="1"/>
</dbReference>
<reference evidence="7 8" key="1">
    <citation type="submission" date="2018-11" db="EMBL/GenBank/DDBJ databases">
        <title>Sequencing the genomes of 1000 actinobacteria strains.</title>
        <authorList>
            <person name="Klenk H.-P."/>
        </authorList>
    </citation>
    <scope>NUCLEOTIDE SEQUENCE [LARGE SCALE GENOMIC DNA]</scope>
    <source>
        <strain evidence="7 8">DSM 15700</strain>
    </source>
</reference>
<feature type="domain" description="Thiamine pyrophosphate enzyme N-terminal TPP-binding" evidence="6">
    <location>
        <begin position="3"/>
        <end position="104"/>
    </location>
</feature>
<dbReference type="SUPFAM" id="SSF52518">
    <property type="entry name" value="Thiamin diphosphate-binding fold (THDP-binding)"/>
    <property type="match status" value="2"/>
</dbReference>
<evidence type="ECO:0000259" key="4">
    <source>
        <dbReference type="Pfam" id="PF00205"/>
    </source>
</evidence>
<dbReference type="GO" id="GO:0003984">
    <property type="term" value="F:acetolactate synthase activity"/>
    <property type="evidence" value="ECO:0007669"/>
    <property type="project" value="TreeGrafter"/>
</dbReference>
<dbReference type="Gene3D" id="3.40.50.1220">
    <property type="entry name" value="TPP-binding domain"/>
    <property type="match status" value="1"/>
</dbReference>
<dbReference type="Gene3D" id="3.40.50.970">
    <property type="match status" value="2"/>
</dbReference>
<dbReference type="InterPro" id="IPR012001">
    <property type="entry name" value="Thiamin_PyroP_enz_TPP-bd_dom"/>
</dbReference>
<dbReference type="InterPro" id="IPR045229">
    <property type="entry name" value="TPP_enz"/>
</dbReference>
<sequence length="545" mass="56646">MTTVSEAVAHAVAACADEVFALMGNGNAHLLDALSRTDARVTAVRHEAATVASADAYHRVTGRLAVATTTYGPGFTNAVTPLAEAALARTPMLLVTGDAPASGPRESDVDQAAIARATGALVRHVNPAAPGKQTVAAVQESLVRRRPVVLGIPYDQATAEARDATVPALDPQLDLPEPREEQIEAVAALVGDAKRPLVLAGRGAVAAAAEVRLLADRIGALTATSAPARGLFGGRRYDIGVCGGFASPPAADLIRQADVVLVLGAGLNTFQTAFGTAFAPGAKVVQVDLAARPTHASVGLHLRADVGRTVIALLGALEAGETPPEPWCGVAHEAGERDLHHVRDTGEGVARDGRLDPRSLFTYLDRMLPKNRQVVSDGGHFIGWAPSYLSVPRADATVLVGTAFQSIGLGFPSAPGALVARPDMLTVIVTGDGGGVMGIADLETVVRLGSSTLVIVVNDAVYGAEVHQYGSQGLDQDVMRVSEMDFAAIARGFGAQAVTVTRPTDLDWVVQWVRHGARGTLLVDAKVSPEVVAPYMHEMAEQAKR</sequence>
<dbReference type="InterPro" id="IPR029035">
    <property type="entry name" value="DHS-like_NAD/FAD-binding_dom"/>
</dbReference>
<feature type="domain" description="Thiamine pyrophosphate enzyme central" evidence="4">
    <location>
        <begin position="183"/>
        <end position="312"/>
    </location>
</feature>
<evidence type="ECO:0000256" key="3">
    <source>
        <dbReference type="RuleBase" id="RU362132"/>
    </source>
</evidence>
<dbReference type="SUPFAM" id="SSF52467">
    <property type="entry name" value="DHS-like NAD/FAD-binding domain"/>
    <property type="match status" value="1"/>
</dbReference>
<dbReference type="InterPro" id="IPR029061">
    <property type="entry name" value="THDP-binding"/>
</dbReference>
<evidence type="ECO:0000256" key="2">
    <source>
        <dbReference type="ARBA" id="ARBA00023052"/>
    </source>
</evidence>
<evidence type="ECO:0000256" key="1">
    <source>
        <dbReference type="ARBA" id="ARBA00007812"/>
    </source>
</evidence>
<dbReference type="AlphaFoldDB" id="A0A3N4ZTS5"/>
<evidence type="ECO:0000259" key="6">
    <source>
        <dbReference type="Pfam" id="PF02776"/>
    </source>
</evidence>